<dbReference type="InterPro" id="IPR013103">
    <property type="entry name" value="RVT_2"/>
</dbReference>
<name>A0ABR0QGS6_GOSAR</name>
<dbReference type="PANTHER" id="PTHR11439">
    <property type="entry name" value="GAG-POL-RELATED RETROTRANSPOSON"/>
    <property type="match status" value="1"/>
</dbReference>
<dbReference type="EMBL" id="JARKNE010000003">
    <property type="protein sequence ID" value="KAK5838511.1"/>
    <property type="molecule type" value="Genomic_DNA"/>
</dbReference>
<accession>A0ABR0QGS6</accession>
<comment type="caution">
    <text evidence="3">The sequence shown here is derived from an EMBL/GenBank/DDBJ whole genome shotgun (WGS) entry which is preliminary data.</text>
</comment>
<feature type="region of interest" description="Disordered" evidence="1">
    <location>
        <begin position="1"/>
        <end position="43"/>
    </location>
</feature>
<dbReference type="Pfam" id="PF07727">
    <property type="entry name" value="RVT_2"/>
    <property type="match status" value="1"/>
</dbReference>
<evidence type="ECO:0000313" key="4">
    <source>
        <dbReference type="Proteomes" id="UP001358586"/>
    </source>
</evidence>
<protein>
    <recommendedName>
        <fullName evidence="2">Reverse transcriptase Ty1/copia-type domain-containing protein</fullName>
    </recommendedName>
</protein>
<evidence type="ECO:0000313" key="3">
    <source>
        <dbReference type="EMBL" id="KAK5838511.1"/>
    </source>
</evidence>
<organism evidence="3 4">
    <name type="scientific">Gossypium arboreum</name>
    <name type="common">Tree cotton</name>
    <name type="synonym">Gossypium nanking</name>
    <dbReference type="NCBI Taxonomy" id="29729"/>
    <lineage>
        <taxon>Eukaryota</taxon>
        <taxon>Viridiplantae</taxon>
        <taxon>Streptophyta</taxon>
        <taxon>Embryophyta</taxon>
        <taxon>Tracheophyta</taxon>
        <taxon>Spermatophyta</taxon>
        <taxon>Magnoliopsida</taxon>
        <taxon>eudicotyledons</taxon>
        <taxon>Gunneridae</taxon>
        <taxon>Pentapetalae</taxon>
        <taxon>rosids</taxon>
        <taxon>malvids</taxon>
        <taxon>Malvales</taxon>
        <taxon>Malvaceae</taxon>
        <taxon>Malvoideae</taxon>
        <taxon>Gossypium</taxon>
    </lineage>
</organism>
<evidence type="ECO:0000256" key="1">
    <source>
        <dbReference type="SAM" id="MobiDB-lite"/>
    </source>
</evidence>
<reference evidence="3 4" key="1">
    <citation type="submission" date="2023-03" db="EMBL/GenBank/DDBJ databases">
        <title>WGS of Gossypium arboreum.</title>
        <authorList>
            <person name="Yu D."/>
        </authorList>
    </citation>
    <scope>NUCLEOTIDE SEQUENCE [LARGE SCALE GENOMIC DNA]</scope>
    <source>
        <tissue evidence="3">Leaf</tissue>
    </source>
</reference>
<keyword evidence="4" id="KW-1185">Reference proteome</keyword>
<dbReference type="Proteomes" id="UP001358586">
    <property type="component" value="Chromosome 3"/>
</dbReference>
<feature type="compositionally biased region" description="Basic and acidic residues" evidence="1">
    <location>
        <begin position="28"/>
        <end position="39"/>
    </location>
</feature>
<gene>
    <name evidence="3" type="ORF">PVK06_007241</name>
</gene>
<feature type="domain" description="Reverse transcriptase Ty1/copia-type" evidence="2">
    <location>
        <begin position="52"/>
        <end position="120"/>
    </location>
</feature>
<proteinExistence type="predicted"/>
<evidence type="ECO:0000259" key="2">
    <source>
        <dbReference type="Pfam" id="PF07727"/>
    </source>
</evidence>
<sequence length="187" mass="21281">MEEHSKRGFQAKGRESSSSSLSFKGKKPWTEKKEKGKKEAAKKKFPPYAHFTGNKSELIEDFKKHMQDVFEITDLGLMTYFLGMEVNQNEQGIFIIQQAFALKILSKFSMSKCKPASTPVALGEKLSSTSEHDRVDEKAYRSLVGCPLYLTAIRPDIIYVVSLLSRFMHCCNVAHFKATKTVLRYVK</sequence>
<dbReference type="PANTHER" id="PTHR11439:SF503">
    <property type="entry name" value="CYSTEINE-RICH RLK (RECEPTOR-LIKE PROTEIN KINASE) 8"/>
    <property type="match status" value="1"/>
</dbReference>